<feature type="non-terminal residue" evidence="2">
    <location>
        <position position="117"/>
    </location>
</feature>
<accession>T0Z3S4</accession>
<dbReference type="SUPFAM" id="SSF53335">
    <property type="entry name" value="S-adenosyl-L-methionine-dependent methyltransferases"/>
    <property type="match status" value="1"/>
</dbReference>
<reference evidence="2" key="1">
    <citation type="submission" date="2013-08" db="EMBL/GenBank/DDBJ databases">
        <authorList>
            <person name="Mendez C."/>
            <person name="Richter M."/>
            <person name="Ferrer M."/>
            <person name="Sanchez J."/>
        </authorList>
    </citation>
    <scope>NUCLEOTIDE SEQUENCE</scope>
</reference>
<reference evidence="2" key="2">
    <citation type="journal article" date="2014" name="ISME J.">
        <title>Microbial stratification in low pH oxic and suboxic macroscopic growths along an acid mine drainage.</title>
        <authorList>
            <person name="Mendez-Garcia C."/>
            <person name="Mesa V."/>
            <person name="Sprenger R.R."/>
            <person name="Richter M."/>
            <person name="Diez M.S."/>
            <person name="Solano J."/>
            <person name="Bargiela R."/>
            <person name="Golyshina O.V."/>
            <person name="Manteca A."/>
            <person name="Ramos J.L."/>
            <person name="Gallego J.R."/>
            <person name="Llorente I."/>
            <person name="Martins Dos Santos V.A."/>
            <person name="Jensen O.N."/>
            <person name="Pelaez A.I."/>
            <person name="Sanchez J."/>
            <person name="Ferrer M."/>
        </authorList>
    </citation>
    <scope>NUCLEOTIDE SEQUENCE</scope>
</reference>
<dbReference type="Pfam" id="PF05175">
    <property type="entry name" value="MTS"/>
    <property type="match status" value="1"/>
</dbReference>
<dbReference type="InterPro" id="IPR007848">
    <property type="entry name" value="Small_mtfrase_dom"/>
</dbReference>
<dbReference type="Gene3D" id="3.40.50.150">
    <property type="entry name" value="Vaccinia Virus protein VP39"/>
    <property type="match status" value="1"/>
</dbReference>
<comment type="caution">
    <text evidence="2">The sequence shown here is derived from an EMBL/GenBank/DDBJ whole genome shotgun (WGS) entry which is preliminary data.</text>
</comment>
<evidence type="ECO:0000259" key="1">
    <source>
        <dbReference type="Pfam" id="PF05175"/>
    </source>
</evidence>
<dbReference type="EMBL" id="AUZX01011657">
    <property type="protein sequence ID" value="EQD42576.1"/>
    <property type="molecule type" value="Genomic_DNA"/>
</dbReference>
<protein>
    <recommendedName>
        <fullName evidence="1">Methyltransferase small domain-containing protein</fullName>
    </recommendedName>
</protein>
<dbReference type="AlphaFoldDB" id="T0Z3S4"/>
<sequence>MKQRRVPELMDSPDISTASHNRALAGLQTINYWSNSVGIVWSQMEPLLPLDRPLRILDVATGAGDVPIGLWHRAKSRNVPVEIEGCDKSLTAVNHARDNAAKHSAAIRFFQCDVLTD</sequence>
<name>T0Z3S4_9ZZZZ</name>
<dbReference type="InterPro" id="IPR029063">
    <property type="entry name" value="SAM-dependent_MTases_sf"/>
</dbReference>
<organism evidence="2">
    <name type="scientific">mine drainage metagenome</name>
    <dbReference type="NCBI Taxonomy" id="410659"/>
    <lineage>
        <taxon>unclassified sequences</taxon>
        <taxon>metagenomes</taxon>
        <taxon>ecological metagenomes</taxon>
    </lineage>
</organism>
<evidence type="ECO:0000313" key="2">
    <source>
        <dbReference type="EMBL" id="EQD42576.1"/>
    </source>
</evidence>
<proteinExistence type="predicted"/>
<gene>
    <name evidence="2" type="ORF">B1A_15877</name>
</gene>
<feature type="domain" description="Methyltransferase small" evidence="1">
    <location>
        <begin position="54"/>
        <end position="115"/>
    </location>
</feature>